<dbReference type="GO" id="GO:0003677">
    <property type="term" value="F:DNA binding"/>
    <property type="evidence" value="ECO:0007669"/>
    <property type="project" value="UniProtKB-UniRule"/>
</dbReference>
<dbReference type="InterPro" id="IPR001356">
    <property type="entry name" value="HD"/>
</dbReference>
<organism evidence="10 11">
    <name type="scientific">Lingula anatina</name>
    <name type="common">Brachiopod</name>
    <name type="synonym">Lingula unguis</name>
    <dbReference type="NCBI Taxonomy" id="7574"/>
    <lineage>
        <taxon>Eukaryota</taxon>
        <taxon>Metazoa</taxon>
        <taxon>Spiralia</taxon>
        <taxon>Lophotrochozoa</taxon>
        <taxon>Brachiopoda</taxon>
        <taxon>Linguliformea</taxon>
        <taxon>Lingulata</taxon>
        <taxon>Lingulida</taxon>
        <taxon>Linguloidea</taxon>
        <taxon>Lingulidae</taxon>
        <taxon>Lingula</taxon>
    </lineage>
</organism>
<keyword evidence="5 6" id="KW-0539">Nucleus</keyword>
<dbReference type="PRINTS" id="PR00024">
    <property type="entry name" value="HOMEOBOX"/>
</dbReference>
<feature type="region of interest" description="Disordered" evidence="8">
    <location>
        <begin position="135"/>
        <end position="157"/>
    </location>
</feature>
<dbReference type="PROSITE" id="PS50071">
    <property type="entry name" value="HOMEOBOX_2"/>
    <property type="match status" value="1"/>
</dbReference>
<dbReference type="GO" id="GO:0000981">
    <property type="term" value="F:DNA-binding transcription factor activity, RNA polymerase II-specific"/>
    <property type="evidence" value="ECO:0007669"/>
    <property type="project" value="InterPro"/>
</dbReference>
<evidence type="ECO:0000256" key="5">
    <source>
        <dbReference type="ARBA" id="ARBA00023242"/>
    </source>
</evidence>
<accession>A0A1S3IX98</accession>
<comment type="similarity">
    <text evidence="2">Belongs to the Abd-B homeobox family.</text>
</comment>
<proteinExistence type="inferred from homology"/>
<dbReference type="Gene3D" id="1.10.10.60">
    <property type="entry name" value="Homeodomain-like"/>
    <property type="match status" value="1"/>
</dbReference>
<dbReference type="OrthoDB" id="6159439at2759"/>
<evidence type="ECO:0000256" key="1">
    <source>
        <dbReference type="ARBA" id="ARBA00004123"/>
    </source>
</evidence>
<dbReference type="Pfam" id="PF00046">
    <property type="entry name" value="Homeodomain"/>
    <property type="match status" value="1"/>
</dbReference>
<dbReference type="InterPro" id="IPR017970">
    <property type="entry name" value="Homeobox_CS"/>
</dbReference>
<evidence type="ECO:0000256" key="2">
    <source>
        <dbReference type="ARBA" id="ARBA00006317"/>
    </source>
</evidence>
<evidence type="ECO:0000256" key="8">
    <source>
        <dbReference type="SAM" id="MobiDB-lite"/>
    </source>
</evidence>
<dbReference type="CDD" id="cd00086">
    <property type="entry name" value="homeodomain"/>
    <property type="match status" value="1"/>
</dbReference>
<evidence type="ECO:0000256" key="6">
    <source>
        <dbReference type="PROSITE-ProRule" id="PRU00108"/>
    </source>
</evidence>
<evidence type="ECO:0000256" key="7">
    <source>
        <dbReference type="RuleBase" id="RU000682"/>
    </source>
</evidence>
<sequence length="272" mass="29516">MVISTSSPSSLSPPSAFTNLNSYNNGFPREATPTGSGMSTPGSLADLSSRTSSNVAPGYDAYKYSPCQISSFYPYSSYPSSDPWSSVGSNALSAPPPPPSYQYAPVPPDSCMYSCSHTHNADTGTGWSRMDSGGLLGNPPTTPLGESGLSQSQSISGGGLLATTASSSSVTMTTTDSPYSNVTSYYMKNITDTSKIPSNTTLPAVIHMRKKRKPYSKYQIAELEREYVSNTYISKPKRWELSQRLQLSERQVKIWFQNRRMKEKKVKGGKQT</sequence>
<evidence type="ECO:0000313" key="10">
    <source>
        <dbReference type="Proteomes" id="UP000085678"/>
    </source>
</evidence>
<keyword evidence="3 6" id="KW-0238">DNA-binding</keyword>
<dbReference type="InterPro" id="IPR020479">
    <property type="entry name" value="HD_metazoa"/>
</dbReference>
<evidence type="ECO:0000256" key="4">
    <source>
        <dbReference type="ARBA" id="ARBA00023155"/>
    </source>
</evidence>
<dbReference type="SMART" id="SM00389">
    <property type="entry name" value="HOX"/>
    <property type="match status" value="1"/>
</dbReference>
<feature type="domain" description="Homeobox" evidence="9">
    <location>
        <begin position="206"/>
        <end position="266"/>
    </location>
</feature>
<evidence type="ECO:0000256" key="3">
    <source>
        <dbReference type="ARBA" id="ARBA00023125"/>
    </source>
</evidence>
<dbReference type="OMA" id="TSSHWIT"/>
<dbReference type="STRING" id="7574.A0A1S3IX98"/>
<feature type="compositionally biased region" description="Low complexity" evidence="8">
    <location>
        <begin position="144"/>
        <end position="157"/>
    </location>
</feature>
<dbReference type="InParanoid" id="A0A1S3IX98"/>
<dbReference type="Proteomes" id="UP000085678">
    <property type="component" value="Unplaced"/>
</dbReference>
<dbReference type="InterPro" id="IPR009057">
    <property type="entry name" value="Homeodomain-like_sf"/>
</dbReference>
<dbReference type="InterPro" id="IPR046333">
    <property type="entry name" value="HXA10/ABDB-like"/>
</dbReference>
<dbReference type="KEGG" id="lak:106168174"/>
<gene>
    <name evidence="11" type="primary">LOC106168174</name>
</gene>
<feature type="DNA-binding region" description="Homeobox" evidence="6">
    <location>
        <begin position="208"/>
        <end position="267"/>
    </location>
</feature>
<reference evidence="11" key="1">
    <citation type="submission" date="2025-08" db="UniProtKB">
        <authorList>
            <consortium name="RefSeq"/>
        </authorList>
    </citation>
    <scope>IDENTIFICATION</scope>
    <source>
        <tissue evidence="11">Gonads</tissue>
    </source>
</reference>
<dbReference type="PANTHER" id="PTHR45874">
    <property type="entry name" value="HOMEOBOX PROTEIN ABDOMINAL-B"/>
    <property type="match status" value="1"/>
</dbReference>
<comment type="subcellular location">
    <subcellularLocation>
        <location evidence="1 6 7">Nucleus</location>
    </subcellularLocation>
</comment>
<feature type="region of interest" description="Disordered" evidence="8">
    <location>
        <begin position="22"/>
        <end position="52"/>
    </location>
</feature>
<keyword evidence="4 6" id="KW-0371">Homeobox</keyword>
<name>A0A1S3IX98_LINAN</name>
<dbReference type="RefSeq" id="XP_013402586.1">
    <property type="nucleotide sequence ID" value="XM_013547132.1"/>
</dbReference>
<keyword evidence="10" id="KW-1185">Reference proteome</keyword>
<dbReference type="GeneID" id="106168174"/>
<evidence type="ECO:0000259" key="9">
    <source>
        <dbReference type="PROSITE" id="PS50071"/>
    </source>
</evidence>
<protein>
    <submittedName>
        <fullName evidence="11">Homeobox protein Hox-C11-like</fullName>
    </submittedName>
</protein>
<evidence type="ECO:0000313" key="11">
    <source>
        <dbReference type="RefSeq" id="XP_013402586.1"/>
    </source>
</evidence>
<dbReference type="GO" id="GO:0005634">
    <property type="term" value="C:nucleus"/>
    <property type="evidence" value="ECO:0007669"/>
    <property type="project" value="UniProtKB-SubCell"/>
</dbReference>
<dbReference type="AlphaFoldDB" id="A0A1S3IX98"/>
<dbReference type="PROSITE" id="PS00027">
    <property type="entry name" value="HOMEOBOX_1"/>
    <property type="match status" value="1"/>
</dbReference>
<feature type="compositionally biased region" description="Polar residues" evidence="8">
    <location>
        <begin position="33"/>
        <end position="52"/>
    </location>
</feature>
<dbReference type="SUPFAM" id="SSF46689">
    <property type="entry name" value="Homeodomain-like"/>
    <property type="match status" value="1"/>
</dbReference>
<dbReference type="PANTHER" id="PTHR45874:SF8">
    <property type="entry name" value="PROTEIN CBG23031"/>
    <property type="match status" value="1"/>
</dbReference>